<accession>Q8TVQ8</accession>
<name>Q8TVQ8_METKA</name>
<organism evidence="1 2">
    <name type="scientific">Methanopyrus kandleri (strain AV19 / DSM 6324 / JCM 9639 / NBRC 100938)</name>
    <dbReference type="NCBI Taxonomy" id="190192"/>
    <lineage>
        <taxon>Archaea</taxon>
        <taxon>Methanobacteriati</taxon>
        <taxon>Methanobacteriota</taxon>
        <taxon>Methanomada group</taxon>
        <taxon>Methanopyri</taxon>
        <taxon>Methanopyrales</taxon>
        <taxon>Methanopyraceae</taxon>
        <taxon>Methanopyrus</taxon>
    </lineage>
</organism>
<dbReference type="InParanoid" id="Q8TVQ8"/>
<reference evidence="1 2" key="1">
    <citation type="journal article" date="2002" name="Proc. Natl. Acad. Sci. U.S.A.">
        <title>The complete genome of hyperthermophile Methanopyrus kandleri AV19 and monophyly of archaeal methanogens.</title>
        <authorList>
            <person name="Slesarev A.I."/>
            <person name="Mezhevaya K.V."/>
            <person name="Makarova K.S."/>
            <person name="Polushin N.N."/>
            <person name="Shcherbinina O.V."/>
            <person name="Shakhova V.V."/>
            <person name="Belova G.I."/>
            <person name="Aravind L."/>
            <person name="Natale D.A."/>
            <person name="Rogozin I.B."/>
            <person name="Tatusov R.L."/>
            <person name="Wolf Y.I."/>
            <person name="Stetter K.O."/>
            <person name="Malykh A.G."/>
            <person name="Koonin E.V."/>
            <person name="Kozyavkin S.A."/>
        </authorList>
    </citation>
    <scope>NUCLEOTIDE SEQUENCE [LARGE SCALE GENOMIC DNA]</scope>
    <source>
        <strain evidence="2">AV19 / DSM 6324 / JCM 9639 / NBRC 100938</strain>
    </source>
</reference>
<dbReference type="STRING" id="190192.MK1330"/>
<keyword evidence="2" id="KW-1185">Reference proteome</keyword>
<dbReference type="AlphaFoldDB" id="Q8TVQ8"/>
<dbReference type="RefSeq" id="WP_011019698.1">
    <property type="nucleotide sequence ID" value="NC_003551.1"/>
</dbReference>
<dbReference type="HOGENOM" id="CLU_372858_0_0_2"/>
<dbReference type="EMBL" id="AE009439">
    <property type="protein sequence ID" value="AAM02543.1"/>
    <property type="molecule type" value="Genomic_DNA"/>
</dbReference>
<evidence type="ECO:0000313" key="1">
    <source>
        <dbReference type="EMBL" id="AAM02543.1"/>
    </source>
</evidence>
<dbReference type="PaxDb" id="190192-MK1330"/>
<dbReference type="GeneID" id="1477925"/>
<proteinExistence type="predicted"/>
<evidence type="ECO:0000313" key="2">
    <source>
        <dbReference type="Proteomes" id="UP000001826"/>
    </source>
</evidence>
<dbReference type="Proteomes" id="UP000001826">
    <property type="component" value="Chromosome"/>
</dbReference>
<dbReference type="KEGG" id="mka:MK1330"/>
<gene>
    <name evidence="1" type="ordered locus">MK1330</name>
</gene>
<dbReference type="EnsemblBacteria" id="AAM02543">
    <property type="protein sequence ID" value="AAM02543"/>
    <property type="gene ID" value="MK1330"/>
</dbReference>
<protein>
    <submittedName>
        <fullName evidence="1">Predicted membrane protein</fullName>
    </submittedName>
</protein>
<sequence>MLALLALLLAAQPAAATPTVDVFFEGPPDEDHADILYLVYVSKPGTVRVYLPLNSEVRGVYWFAADELRTVDGLALPPRSEWGRHEVRDWRLTSEGLEWRDRLYAPVGDDWPVRVPIDGIPETVRNAFAGLLERGYADIPVLEARVDPGLLVVEVRARLVSNHLLMYLVPGYEFNAATYESDNRHSYYLEPTDYGFVIEQGVNVPTFEPALVAFGLEDLREYEYWPVKVNYWGWEREGPPYRYHLFPALVPLPVRRRRLAVLLAAIALLPAAAHANPRILPPSPPPPVFVSQITVLDGGMKGNLHEVHVFVRLWPGTEGTVYVPREARIETAAVVPADAVLSSATAGDVRAWCERNHSPAPETAETTFELPEEVSVITWWDEEFRTRRDLFLESRLGRAMKPLLDGVLALRVRADDDSFLYLDLLVPAGWRYLPLGVTSSLLLHPFGDPIPALVRAGDRWYASYANSELLRSLHPDLFLLLLNVEGSWGTRLNTEQLWEKELRRLSEGPETVIVRSVRGDEVLVDVVATVPEIPLPAGSKILKYGTVPRDAYRDAYTGVLAPGFQPVQYRVVREGEMNVPDIGTVEYRVVRVDVSPDRLLVIRAIVPMKNGKLVIPVVGGGTVLGSSYYDRKEAGGFEWLVVEEFEDLKGFRKFEPRRGWDRRPKPLEVLVGLLLTPLLLYWVSTAFGGDTGSPLTVVANFLGELVVDSLPSPLREALKPVTRLVGYCVIFLLGALTVAQGSLPL</sequence>